<dbReference type="PANTHER" id="PTHR36117">
    <property type="entry name" value="4-HYDROXYPHENYLACETATE 3-MONOOXYGENASE-RELATED"/>
    <property type="match status" value="1"/>
</dbReference>
<feature type="domain" description="HpaB/PvcC/4-BUDH C-terminal" evidence="4">
    <location>
        <begin position="298"/>
        <end position="496"/>
    </location>
</feature>
<dbReference type="Pfam" id="PF03241">
    <property type="entry name" value="HpaB"/>
    <property type="match status" value="1"/>
</dbReference>
<dbReference type="InterPro" id="IPR024677">
    <property type="entry name" value="HpaB/PvcC"/>
</dbReference>
<accession>A0ABS9L7G4</accession>
<dbReference type="InterPro" id="IPR004925">
    <property type="entry name" value="HpaB/PvcC/4-BUDH"/>
</dbReference>
<dbReference type="Gene3D" id="1.20.140.10">
    <property type="entry name" value="Butyryl-CoA Dehydrogenase, subunit A, domain 3"/>
    <property type="match status" value="1"/>
</dbReference>
<dbReference type="PIRSF" id="PIRSF500125">
    <property type="entry name" value="4_HPA_large"/>
    <property type="match status" value="1"/>
</dbReference>
<comment type="caution">
    <text evidence="6">The sequence shown here is derived from an EMBL/GenBank/DDBJ whole genome shotgun (WGS) entry which is preliminary data.</text>
</comment>
<dbReference type="PIRSF" id="PIRSF000331">
    <property type="entry name" value="HpaA_HpaB"/>
    <property type="match status" value="1"/>
</dbReference>
<reference evidence="6" key="1">
    <citation type="submission" date="2022-01" db="EMBL/GenBank/DDBJ databases">
        <authorList>
            <person name="Jo J.-H."/>
            <person name="Im W.-T."/>
        </authorList>
    </citation>
    <scope>NUCLEOTIDE SEQUENCE</scope>
    <source>
        <strain evidence="6">I2-34</strain>
    </source>
</reference>
<dbReference type="Gene3D" id="2.40.110.10">
    <property type="entry name" value="Butyryl-CoA Dehydrogenase, subunit A, domain 2"/>
    <property type="match status" value="1"/>
</dbReference>
<dbReference type="InterPro" id="IPR024674">
    <property type="entry name" value="HpaB/PvcC/4-BUDH_N"/>
</dbReference>
<proteinExistence type="predicted"/>
<dbReference type="RefSeq" id="WP_237820734.1">
    <property type="nucleotide sequence ID" value="NZ_JAKLTQ010000006.1"/>
</dbReference>
<protein>
    <submittedName>
        <fullName evidence="6">4-hydroxyphenylacetate 3-hydroxylase family protein</fullName>
    </submittedName>
</protein>
<dbReference type="EMBL" id="JAKLTQ010000006">
    <property type="protein sequence ID" value="MCG2622443.1"/>
    <property type="molecule type" value="Genomic_DNA"/>
</dbReference>
<dbReference type="Proteomes" id="UP001165368">
    <property type="component" value="Unassembled WGS sequence"/>
</dbReference>
<dbReference type="InterPro" id="IPR024719">
    <property type="entry name" value="HpaB/PvcC/4-BUDH_C"/>
</dbReference>
<keyword evidence="7" id="KW-1185">Reference proteome</keyword>
<evidence type="ECO:0000256" key="2">
    <source>
        <dbReference type="ARBA" id="ARBA00022827"/>
    </source>
</evidence>
<dbReference type="Gene3D" id="1.10.3140.10">
    <property type="entry name" value="4-hydroxybutyryl-coa dehydratase, domain 1"/>
    <property type="match status" value="1"/>
</dbReference>
<feature type="domain" description="HpaB/PvcC/4-BUDH N-terminal" evidence="5">
    <location>
        <begin position="22"/>
        <end position="285"/>
    </location>
</feature>
<evidence type="ECO:0000313" key="7">
    <source>
        <dbReference type="Proteomes" id="UP001165368"/>
    </source>
</evidence>
<dbReference type="SUPFAM" id="SSF56645">
    <property type="entry name" value="Acyl-CoA dehydrogenase NM domain-like"/>
    <property type="match status" value="1"/>
</dbReference>
<evidence type="ECO:0000256" key="3">
    <source>
        <dbReference type="ARBA" id="ARBA00023002"/>
    </source>
</evidence>
<name>A0ABS9L7G4_9MICC</name>
<dbReference type="Pfam" id="PF11794">
    <property type="entry name" value="HpaB_N"/>
    <property type="match status" value="1"/>
</dbReference>
<evidence type="ECO:0000256" key="1">
    <source>
        <dbReference type="ARBA" id="ARBA00022630"/>
    </source>
</evidence>
<gene>
    <name evidence="6" type="ORF">LVY72_11015</name>
</gene>
<keyword evidence="3" id="KW-0560">Oxidoreductase</keyword>
<keyword evidence="2" id="KW-0274">FAD</keyword>
<keyword evidence="1" id="KW-0285">Flavoprotein</keyword>
<organism evidence="6 7">
    <name type="scientific">Arthrobacter hankyongi</name>
    <dbReference type="NCBI Taxonomy" id="2904801"/>
    <lineage>
        <taxon>Bacteria</taxon>
        <taxon>Bacillati</taxon>
        <taxon>Actinomycetota</taxon>
        <taxon>Actinomycetes</taxon>
        <taxon>Micrococcales</taxon>
        <taxon>Micrococcaceae</taxon>
        <taxon>Arthrobacter</taxon>
    </lineage>
</organism>
<dbReference type="InterPro" id="IPR009100">
    <property type="entry name" value="AcylCoA_DH/oxidase_NM_dom_sf"/>
</dbReference>
<evidence type="ECO:0000259" key="5">
    <source>
        <dbReference type="Pfam" id="PF11794"/>
    </source>
</evidence>
<evidence type="ECO:0000259" key="4">
    <source>
        <dbReference type="Pfam" id="PF03241"/>
    </source>
</evidence>
<dbReference type="PANTHER" id="PTHR36117:SF3">
    <property type="entry name" value="4-HYDROXYPHENYLACETATE 3-MONOOXYGENASE-RELATED"/>
    <property type="match status" value="1"/>
</dbReference>
<dbReference type="InterPro" id="IPR036250">
    <property type="entry name" value="AcylCo_DH-like_C"/>
</dbReference>
<dbReference type="InterPro" id="IPR046373">
    <property type="entry name" value="Acyl-CoA_Oxase/DH_mid-dom_sf"/>
</dbReference>
<evidence type="ECO:0000313" key="6">
    <source>
        <dbReference type="EMBL" id="MCG2622443.1"/>
    </source>
</evidence>
<sequence>MTETLIGNPAAAEGTATRPMDGKEYLESIRDDREVYIYGERVKDVTTHPAFRNSARMIARQYDALHAPATKDLLTVPTDTGNGGYTHAWFKAPKSSEDLLKGRDAIAAWAKMSYGWMGRSPDYKASFLASLGANDEFYNPYQENAHRWYREAQEKVLYWNHAIVNPPIDRDRPADEVGDVFVHVKKETDAGIVLSGAKVVATGSAITNMNFIAHYGMPIKDKRFAVVATLPMNAPGLKLISRASYAMTADVMGSPFDYPLSSRLDENDAILVLDDVLVPWENVFVYGDVEKVSQYSVKSGFKARLLLHGCTRLAVKLDFLTGLLVKALELTGTADFRGVQTRIGEVMAIRHLFWSLSEAMARNPEQWQGGREGYVQPDRIASMAYSWFSTQEYPKIREIVQKDLGSALIYLNSHVSDFGNEDIRGYLDKYVRGSHGVEAMQRVKTMKALWDATNSEFGSRHELYERNYQGNHEGVRLEILNVTKGYGLTQQFTDFADQFMGEYDENGWTVPDLVGNEDVNMIGKFNLG</sequence>
<dbReference type="SUPFAM" id="SSF47203">
    <property type="entry name" value="Acyl-CoA dehydrogenase C-terminal domain-like"/>
    <property type="match status" value="1"/>
</dbReference>